<dbReference type="PANTHER" id="PTHR37984:SF5">
    <property type="entry name" value="PROTEIN NYNRIN-LIKE"/>
    <property type="match status" value="1"/>
</dbReference>
<accession>A0AAW2U7X8</accession>
<dbReference type="PANTHER" id="PTHR37984">
    <property type="entry name" value="PROTEIN CBG26694"/>
    <property type="match status" value="1"/>
</dbReference>
<keyword evidence="6" id="KW-0378">Hydrolase</keyword>
<dbReference type="Pfam" id="PF17919">
    <property type="entry name" value="RT_RNaseH_2"/>
    <property type="match status" value="1"/>
</dbReference>
<dbReference type="GO" id="GO:0004519">
    <property type="term" value="F:endonuclease activity"/>
    <property type="evidence" value="ECO:0007669"/>
    <property type="project" value="UniProtKB-KW"/>
</dbReference>
<dbReference type="GO" id="GO:0008233">
    <property type="term" value="F:peptidase activity"/>
    <property type="evidence" value="ECO:0007669"/>
    <property type="project" value="UniProtKB-KW"/>
</dbReference>
<comment type="caution">
    <text evidence="10">The sequence shown here is derived from an EMBL/GenBank/DDBJ whole genome shotgun (WGS) entry which is preliminary data.</text>
</comment>
<keyword evidence="8" id="KW-0511">Multifunctional enzyme</keyword>
<evidence type="ECO:0000256" key="1">
    <source>
        <dbReference type="ARBA" id="ARBA00022670"/>
    </source>
</evidence>
<dbReference type="CDD" id="cd01647">
    <property type="entry name" value="RT_LTR"/>
    <property type="match status" value="1"/>
</dbReference>
<gene>
    <name evidence="10" type="ORF">Sradi_1498600</name>
</gene>
<dbReference type="AlphaFoldDB" id="A0AAW2U7X8"/>
<dbReference type="EMBL" id="JACGWJ010000006">
    <property type="protein sequence ID" value="KAL0412969.1"/>
    <property type="molecule type" value="Genomic_DNA"/>
</dbReference>
<dbReference type="InterPro" id="IPR043128">
    <property type="entry name" value="Rev_trsase/Diguanyl_cyclase"/>
</dbReference>
<keyword evidence="7" id="KW-0695">RNA-directed DNA polymerase</keyword>
<reference evidence="10" key="1">
    <citation type="submission" date="2020-06" db="EMBL/GenBank/DDBJ databases">
        <authorList>
            <person name="Li T."/>
            <person name="Hu X."/>
            <person name="Zhang T."/>
            <person name="Song X."/>
            <person name="Zhang H."/>
            <person name="Dai N."/>
            <person name="Sheng W."/>
            <person name="Hou X."/>
            <person name="Wei L."/>
        </authorList>
    </citation>
    <scope>NUCLEOTIDE SEQUENCE</scope>
    <source>
        <strain evidence="10">G02</strain>
        <tissue evidence="10">Leaf</tissue>
    </source>
</reference>
<evidence type="ECO:0000313" key="10">
    <source>
        <dbReference type="EMBL" id="KAL0412969.1"/>
    </source>
</evidence>
<keyword evidence="2" id="KW-0808">Transferase</keyword>
<dbReference type="CDD" id="cd00303">
    <property type="entry name" value="retropepsin_like"/>
    <property type="match status" value="1"/>
</dbReference>
<dbReference type="Pfam" id="PF00078">
    <property type="entry name" value="RVT_1"/>
    <property type="match status" value="1"/>
</dbReference>
<dbReference type="Pfam" id="PF08284">
    <property type="entry name" value="RVP_2"/>
    <property type="match status" value="1"/>
</dbReference>
<evidence type="ECO:0000256" key="2">
    <source>
        <dbReference type="ARBA" id="ARBA00022679"/>
    </source>
</evidence>
<name>A0AAW2U7X8_SESRA</name>
<sequence>MFTSSSLVRPCPALPAPVPYVFRVPFSGIRFLFWLTRGSSHNIVQPRIAEFLGLAVTPLAVFPIMVGNGASLRCSGVCHGVPLLLQNHCFDVSLFVIPIYGADVVLGVQWLSSLGPFVSDFSIPSMQFYHSGQLVTLSGQPASTPTYASFNQLRRYVATDAIQSYCLLSVHPSGSPTSSVIPLHTYPHDLYTLLSQFESVFSGLIRPSTSPFSSPVLLVRKKDGTWRFCVDYRGLNAITVQDRFPIPTVDELLDELHGASIFSKIDLRAGYHQIRVAPDDIPKTAFRTIDGHFEFLVMPFGLTNAPSTFQAVMNDVFRPFLRRFVLVFFDDILIYSSSWNSHLTHLSQVLQTLQAHCLYAKLSKCIFGADSVDYLGHVVSALGVAADPNKLQAVADWPTPVSFTGLRAFLGLTGYYRKFVRAYASLASPLTDLLKSKTFQWTAAADTAFAALKCAMVSLPVLRLPDFSLPFDVTTDASQTAIGAVLSQQQHPIAYFSKS</sequence>
<keyword evidence="5" id="KW-0255">Endonuclease</keyword>
<evidence type="ECO:0000256" key="3">
    <source>
        <dbReference type="ARBA" id="ARBA00022695"/>
    </source>
</evidence>
<dbReference type="InterPro" id="IPR021109">
    <property type="entry name" value="Peptidase_aspartic_dom_sf"/>
</dbReference>
<keyword evidence="1" id="KW-0645">Protease</keyword>
<dbReference type="InterPro" id="IPR000477">
    <property type="entry name" value="RT_dom"/>
</dbReference>
<evidence type="ECO:0000259" key="9">
    <source>
        <dbReference type="PROSITE" id="PS50878"/>
    </source>
</evidence>
<reference evidence="10" key="2">
    <citation type="journal article" date="2024" name="Plant">
        <title>Genomic evolution and insights into agronomic trait innovations of Sesamum species.</title>
        <authorList>
            <person name="Miao H."/>
            <person name="Wang L."/>
            <person name="Qu L."/>
            <person name="Liu H."/>
            <person name="Sun Y."/>
            <person name="Le M."/>
            <person name="Wang Q."/>
            <person name="Wei S."/>
            <person name="Zheng Y."/>
            <person name="Lin W."/>
            <person name="Duan Y."/>
            <person name="Cao H."/>
            <person name="Xiong S."/>
            <person name="Wang X."/>
            <person name="Wei L."/>
            <person name="Li C."/>
            <person name="Ma Q."/>
            <person name="Ju M."/>
            <person name="Zhao R."/>
            <person name="Li G."/>
            <person name="Mu C."/>
            <person name="Tian Q."/>
            <person name="Mei H."/>
            <person name="Zhang T."/>
            <person name="Gao T."/>
            <person name="Zhang H."/>
        </authorList>
    </citation>
    <scope>NUCLEOTIDE SEQUENCE</scope>
    <source>
        <strain evidence="10">G02</strain>
    </source>
</reference>
<organism evidence="10">
    <name type="scientific">Sesamum radiatum</name>
    <name type="common">Black benniseed</name>
    <dbReference type="NCBI Taxonomy" id="300843"/>
    <lineage>
        <taxon>Eukaryota</taxon>
        <taxon>Viridiplantae</taxon>
        <taxon>Streptophyta</taxon>
        <taxon>Embryophyta</taxon>
        <taxon>Tracheophyta</taxon>
        <taxon>Spermatophyta</taxon>
        <taxon>Magnoliopsida</taxon>
        <taxon>eudicotyledons</taxon>
        <taxon>Gunneridae</taxon>
        <taxon>Pentapetalae</taxon>
        <taxon>asterids</taxon>
        <taxon>lamiids</taxon>
        <taxon>Lamiales</taxon>
        <taxon>Pedaliaceae</taxon>
        <taxon>Sesamum</taxon>
    </lineage>
</organism>
<keyword evidence="3" id="KW-0548">Nucleotidyltransferase</keyword>
<dbReference type="InterPro" id="IPR050951">
    <property type="entry name" value="Retrovirus_Pol_polyprotein"/>
</dbReference>
<proteinExistence type="predicted"/>
<dbReference type="SUPFAM" id="SSF56672">
    <property type="entry name" value="DNA/RNA polymerases"/>
    <property type="match status" value="1"/>
</dbReference>
<dbReference type="Gene3D" id="2.40.70.10">
    <property type="entry name" value="Acid Proteases"/>
    <property type="match status" value="1"/>
</dbReference>
<dbReference type="Gene3D" id="3.10.10.10">
    <property type="entry name" value="HIV Type 1 Reverse Transcriptase, subunit A, domain 1"/>
    <property type="match status" value="1"/>
</dbReference>
<dbReference type="InterPro" id="IPR043502">
    <property type="entry name" value="DNA/RNA_pol_sf"/>
</dbReference>
<dbReference type="Gene3D" id="3.30.70.270">
    <property type="match status" value="2"/>
</dbReference>
<evidence type="ECO:0000256" key="5">
    <source>
        <dbReference type="ARBA" id="ARBA00022759"/>
    </source>
</evidence>
<keyword evidence="4" id="KW-0540">Nuclease</keyword>
<evidence type="ECO:0000256" key="8">
    <source>
        <dbReference type="ARBA" id="ARBA00023268"/>
    </source>
</evidence>
<feature type="domain" description="Reverse transcriptase" evidence="9">
    <location>
        <begin position="200"/>
        <end position="379"/>
    </location>
</feature>
<dbReference type="FunFam" id="3.30.70.270:FF:000020">
    <property type="entry name" value="Transposon Tf2-6 polyprotein-like Protein"/>
    <property type="match status" value="1"/>
</dbReference>
<evidence type="ECO:0000256" key="7">
    <source>
        <dbReference type="ARBA" id="ARBA00022918"/>
    </source>
</evidence>
<dbReference type="FunFam" id="3.10.10.10:FF:000007">
    <property type="entry name" value="Retrovirus-related Pol polyprotein from transposon 17.6-like Protein"/>
    <property type="match status" value="1"/>
</dbReference>
<dbReference type="GO" id="GO:0006508">
    <property type="term" value="P:proteolysis"/>
    <property type="evidence" value="ECO:0007669"/>
    <property type="project" value="UniProtKB-KW"/>
</dbReference>
<protein>
    <submittedName>
        <fullName evidence="10">Retrovirus-related Pol polyprotein from transposon.6</fullName>
    </submittedName>
</protein>
<dbReference type="PROSITE" id="PS50878">
    <property type="entry name" value="RT_POL"/>
    <property type="match status" value="1"/>
</dbReference>
<evidence type="ECO:0000256" key="4">
    <source>
        <dbReference type="ARBA" id="ARBA00022722"/>
    </source>
</evidence>
<evidence type="ECO:0000256" key="6">
    <source>
        <dbReference type="ARBA" id="ARBA00022801"/>
    </source>
</evidence>
<dbReference type="InterPro" id="IPR041577">
    <property type="entry name" value="RT_RNaseH_2"/>
</dbReference>
<dbReference type="GO" id="GO:0003964">
    <property type="term" value="F:RNA-directed DNA polymerase activity"/>
    <property type="evidence" value="ECO:0007669"/>
    <property type="project" value="UniProtKB-KW"/>
</dbReference>